<evidence type="ECO:0000313" key="3">
    <source>
        <dbReference type="Proteomes" id="UP000003781"/>
    </source>
</evidence>
<keyword evidence="1" id="KW-1133">Transmembrane helix</keyword>
<accession>A3IIT3</accession>
<comment type="caution">
    <text evidence="2">The sequence shown here is derived from an EMBL/GenBank/DDBJ whole genome shotgun (WGS) entry which is preliminary data.</text>
</comment>
<reference evidence="2 3" key="1">
    <citation type="submission" date="2007-03" db="EMBL/GenBank/DDBJ databases">
        <authorList>
            <person name="Stal L."/>
            <person name="Ferriera S."/>
            <person name="Johnson J."/>
            <person name="Kravitz S."/>
            <person name="Beeson K."/>
            <person name="Sutton G."/>
            <person name="Rogers Y.-H."/>
            <person name="Friedman R."/>
            <person name="Frazier M."/>
            <person name="Venter J.C."/>
        </authorList>
    </citation>
    <scope>NUCLEOTIDE SEQUENCE [LARGE SCALE GENOMIC DNA]</scope>
    <source>
        <strain evidence="2 3">CCY0110</strain>
    </source>
</reference>
<gene>
    <name evidence="2" type="ORF">CY0110_18007</name>
</gene>
<keyword evidence="3" id="KW-1185">Reference proteome</keyword>
<sequence>MVPASSAVGIWFSPVYLFAMGASRRVKYWVALRPMVIKR</sequence>
<proteinExistence type="predicted"/>
<name>A3IIT3_9CHRO</name>
<feature type="transmembrane region" description="Helical" evidence="1">
    <location>
        <begin position="6"/>
        <end position="23"/>
    </location>
</feature>
<dbReference type="AlphaFoldDB" id="A3IIT3"/>
<dbReference type="Proteomes" id="UP000003781">
    <property type="component" value="Unassembled WGS sequence"/>
</dbReference>
<evidence type="ECO:0000256" key="1">
    <source>
        <dbReference type="SAM" id="Phobius"/>
    </source>
</evidence>
<protein>
    <submittedName>
        <fullName evidence="2">Uncharacterized protein</fullName>
    </submittedName>
</protein>
<keyword evidence="1" id="KW-0812">Transmembrane</keyword>
<dbReference type="EMBL" id="AAXW01000002">
    <property type="protein sequence ID" value="EAZ93715.1"/>
    <property type="molecule type" value="Genomic_DNA"/>
</dbReference>
<keyword evidence="1" id="KW-0472">Membrane</keyword>
<organism evidence="2 3">
    <name type="scientific">Crocosphaera chwakensis CCY0110</name>
    <dbReference type="NCBI Taxonomy" id="391612"/>
    <lineage>
        <taxon>Bacteria</taxon>
        <taxon>Bacillati</taxon>
        <taxon>Cyanobacteriota</taxon>
        <taxon>Cyanophyceae</taxon>
        <taxon>Oscillatoriophycideae</taxon>
        <taxon>Chroococcales</taxon>
        <taxon>Aphanothecaceae</taxon>
        <taxon>Crocosphaera</taxon>
        <taxon>Crocosphaera chwakensis</taxon>
    </lineage>
</organism>
<evidence type="ECO:0000313" key="2">
    <source>
        <dbReference type="EMBL" id="EAZ93715.1"/>
    </source>
</evidence>